<evidence type="ECO:0000313" key="3">
    <source>
        <dbReference type="Proteomes" id="UP000054097"/>
    </source>
</evidence>
<keyword evidence="3" id="KW-1185">Reference proteome</keyword>
<name>A0A0C3APM4_SERVB</name>
<feature type="compositionally biased region" description="Basic and acidic residues" evidence="1">
    <location>
        <begin position="1"/>
        <end position="13"/>
    </location>
</feature>
<reference evidence="2 3" key="1">
    <citation type="submission" date="2014-04" db="EMBL/GenBank/DDBJ databases">
        <authorList>
            <consortium name="DOE Joint Genome Institute"/>
            <person name="Kuo A."/>
            <person name="Zuccaro A."/>
            <person name="Kohler A."/>
            <person name="Nagy L.G."/>
            <person name="Floudas D."/>
            <person name="Copeland A."/>
            <person name="Barry K.W."/>
            <person name="Cichocki N."/>
            <person name="Veneault-Fourrey C."/>
            <person name="LaButti K."/>
            <person name="Lindquist E.A."/>
            <person name="Lipzen A."/>
            <person name="Lundell T."/>
            <person name="Morin E."/>
            <person name="Murat C."/>
            <person name="Sun H."/>
            <person name="Tunlid A."/>
            <person name="Henrissat B."/>
            <person name="Grigoriev I.V."/>
            <person name="Hibbett D.S."/>
            <person name="Martin F."/>
            <person name="Nordberg H.P."/>
            <person name="Cantor M.N."/>
            <person name="Hua S.X."/>
        </authorList>
    </citation>
    <scope>NUCLEOTIDE SEQUENCE [LARGE SCALE GENOMIC DNA]</scope>
    <source>
        <strain evidence="2 3">MAFF 305830</strain>
    </source>
</reference>
<reference evidence="3" key="2">
    <citation type="submission" date="2015-01" db="EMBL/GenBank/DDBJ databases">
        <title>Evolutionary Origins and Diversification of the Mycorrhizal Mutualists.</title>
        <authorList>
            <consortium name="DOE Joint Genome Institute"/>
            <consortium name="Mycorrhizal Genomics Consortium"/>
            <person name="Kohler A."/>
            <person name="Kuo A."/>
            <person name="Nagy L.G."/>
            <person name="Floudas D."/>
            <person name="Copeland A."/>
            <person name="Barry K.W."/>
            <person name="Cichocki N."/>
            <person name="Veneault-Fourrey C."/>
            <person name="LaButti K."/>
            <person name="Lindquist E.A."/>
            <person name="Lipzen A."/>
            <person name="Lundell T."/>
            <person name="Morin E."/>
            <person name="Murat C."/>
            <person name="Riley R."/>
            <person name="Ohm R."/>
            <person name="Sun H."/>
            <person name="Tunlid A."/>
            <person name="Henrissat B."/>
            <person name="Grigoriev I.V."/>
            <person name="Hibbett D.S."/>
            <person name="Martin F."/>
        </authorList>
    </citation>
    <scope>NUCLEOTIDE SEQUENCE [LARGE SCALE GENOMIC DNA]</scope>
    <source>
        <strain evidence="3">MAFF 305830</strain>
    </source>
</reference>
<protein>
    <recommendedName>
        <fullName evidence="4">F-box domain-containing protein</fullName>
    </recommendedName>
</protein>
<dbReference type="HOGENOM" id="CLU_436257_0_0_1"/>
<accession>A0A0C3APM4</accession>
<dbReference type="Proteomes" id="UP000054097">
    <property type="component" value="Unassembled WGS sequence"/>
</dbReference>
<feature type="region of interest" description="Disordered" evidence="1">
    <location>
        <begin position="1"/>
        <end position="33"/>
    </location>
</feature>
<evidence type="ECO:0000313" key="2">
    <source>
        <dbReference type="EMBL" id="KIM21171.1"/>
    </source>
</evidence>
<feature type="region of interest" description="Disordered" evidence="1">
    <location>
        <begin position="86"/>
        <end position="117"/>
    </location>
</feature>
<feature type="compositionally biased region" description="Basic and acidic residues" evidence="1">
    <location>
        <begin position="86"/>
        <end position="98"/>
    </location>
</feature>
<dbReference type="EMBL" id="KN824391">
    <property type="protein sequence ID" value="KIM21171.1"/>
    <property type="molecule type" value="Genomic_DNA"/>
</dbReference>
<dbReference type="AlphaFoldDB" id="A0A0C3APM4"/>
<sequence>MDSNHIHPKETATRQRPLIRYNRNPLPSETGTIQEETSLNDALLETLRLDLGLRRKRLETARINAESKSAQVTLAELQAKDASKRLSELTQNQDEHSSSSDAVTTPPQETTESPTSQHALINTKVANIDAAPDVDLILPIEKATTALRLAQEILTKSLEEEQDALLCEEQCLSVIHSLEFSVDAITKANNKLRTRAIWRIHEEIWIQVFLEAAAGEPPLSSPLVSLALSTVCQLWRTLAHSIPSLWNNIHVHLGKFGYKDTERVAHYFKLSKGNPVAIILELQQNTRSSSVILAKNSLSHTFLAESVTITGDPLGATVTDKPEATLALILPYLPRAPKIQYIYPSDVPTPAHQFTCHIAEKLEEVVMENCILCVWRELIRPHKHCRLRNFVLVAQTPPPEFRWEIFCDWLSSSASTMISMVLDVRFKDSPTIPENPPIISFSCLKEIKTTLDALLLLSRSSVYTPVLESLQVICPTNVDLDEWDKYSRDIQGGANITKVTLGSTPANDWENCVQYLRHLPQLQTLELRSAAVHSVIEGLNKFESPNGCVEGTGSSISLKELAFLMITDYNGDWEPVLSFARRYLTSNRDPLSQQRAKSQPAFRLSLCACSSLPMDSLQELRGMGLIT</sequence>
<proteinExistence type="predicted"/>
<evidence type="ECO:0000256" key="1">
    <source>
        <dbReference type="SAM" id="MobiDB-lite"/>
    </source>
</evidence>
<evidence type="ECO:0008006" key="4">
    <source>
        <dbReference type="Google" id="ProtNLM"/>
    </source>
</evidence>
<feature type="compositionally biased region" description="Low complexity" evidence="1">
    <location>
        <begin position="104"/>
        <end position="117"/>
    </location>
</feature>
<organism evidence="2 3">
    <name type="scientific">Serendipita vermifera MAFF 305830</name>
    <dbReference type="NCBI Taxonomy" id="933852"/>
    <lineage>
        <taxon>Eukaryota</taxon>
        <taxon>Fungi</taxon>
        <taxon>Dikarya</taxon>
        <taxon>Basidiomycota</taxon>
        <taxon>Agaricomycotina</taxon>
        <taxon>Agaricomycetes</taxon>
        <taxon>Sebacinales</taxon>
        <taxon>Serendipitaceae</taxon>
        <taxon>Serendipita</taxon>
    </lineage>
</organism>
<gene>
    <name evidence="2" type="ORF">M408DRAFT_110922</name>
</gene>